<dbReference type="PROSITE" id="PS50206">
    <property type="entry name" value="RHODANESE_3"/>
    <property type="match status" value="1"/>
</dbReference>
<dbReference type="SMART" id="SM00450">
    <property type="entry name" value="RHOD"/>
    <property type="match status" value="1"/>
</dbReference>
<dbReference type="Proteomes" id="UP000830167">
    <property type="component" value="Chromosome"/>
</dbReference>
<dbReference type="Gene3D" id="3.40.250.10">
    <property type="entry name" value="Rhodanese-like domain"/>
    <property type="match status" value="1"/>
</dbReference>
<dbReference type="SUPFAM" id="SSF52540">
    <property type="entry name" value="P-loop containing nucleoside triphosphate hydrolases"/>
    <property type="match status" value="1"/>
</dbReference>
<reference evidence="3" key="1">
    <citation type="submission" date="2021-12" db="EMBL/GenBank/DDBJ databases">
        <title>Alicyclobacillaceae gen. nov., sp. nov., isolated from chalcocite enrichment system.</title>
        <authorList>
            <person name="Jiang Z."/>
        </authorList>
    </citation>
    <scope>NUCLEOTIDE SEQUENCE</scope>
    <source>
        <strain evidence="3">MYW30-H2</strain>
    </source>
</reference>
<evidence type="ECO:0000313" key="3">
    <source>
        <dbReference type="EMBL" id="UOF91934.1"/>
    </source>
</evidence>
<dbReference type="InterPro" id="IPR058840">
    <property type="entry name" value="AAA_SelU"/>
</dbReference>
<organism evidence="3 4">
    <name type="scientific">Fodinisporobacter ferrooxydans</name>
    <dbReference type="NCBI Taxonomy" id="2901836"/>
    <lineage>
        <taxon>Bacteria</taxon>
        <taxon>Bacillati</taxon>
        <taxon>Bacillota</taxon>
        <taxon>Bacilli</taxon>
        <taxon>Bacillales</taxon>
        <taxon>Alicyclobacillaceae</taxon>
        <taxon>Fodinisporobacter</taxon>
    </lineage>
</organism>
<dbReference type="InterPro" id="IPR001763">
    <property type="entry name" value="Rhodanese-like_dom"/>
</dbReference>
<proteinExistence type="predicted"/>
<dbReference type="GO" id="GO:0016740">
    <property type="term" value="F:transferase activity"/>
    <property type="evidence" value="ECO:0007669"/>
    <property type="project" value="UniProtKB-KW"/>
</dbReference>
<feature type="domain" description="Rhodanese" evidence="2">
    <location>
        <begin position="12"/>
        <end position="134"/>
    </location>
</feature>
<accession>A0ABY4CNV2</accession>
<keyword evidence="3" id="KW-0808">Transferase</keyword>
<dbReference type="Pfam" id="PF00581">
    <property type="entry name" value="Rhodanese"/>
    <property type="match status" value="1"/>
</dbReference>
<dbReference type="RefSeq" id="WP_347438624.1">
    <property type="nucleotide sequence ID" value="NZ_CP089291.1"/>
</dbReference>
<dbReference type="PANTHER" id="PTHR30401:SF0">
    <property type="entry name" value="TRNA 2-SELENOURIDINE SYNTHASE"/>
    <property type="match status" value="1"/>
</dbReference>
<dbReference type="EMBL" id="CP089291">
    <property type="protein sequence ID" value="UOF91934.1"/>
    <property type="molecule type" value="Genomic_DNA"/>
</dbReference>
<evidence type="ECO:0000259" key="2">
    <source>
        <dbReference type="PROSITE" id="PS50206"/>
    </source>
</evidence>
<dbReference type="InterPro" id="IPR036873">
    <property type="entry name" value="Rhodanese-like_dom_sf"/>
</dbReference>
<dbReference type="Pfam" id="PF26341">
    <property type="entry name" value="AAA_SelU"/>
    <property type="match status" value="1"/>
</dbReference>
<evidence type="ECO:0000313" key="4">
    <source>
        <dbReference type="Proteomes" id="UP000830167"/>
    </source>
</evidence>
<evidence type="ECO:0000256" key="1">
    <source>
        <dbReference type="ARBA" id="ARBA00023266"/>
    </source>
</evidence>
<dbReference type="NCBIfam" id="TIGR03167">
    <property type="entry name" value="tRNA_sel_U_synt"/>
    <property type="match status" value="1"/>
</dbReference>
<gene>
    <name evidence="3" type="primary">mnmH</name>
    <name evidence="3" type="ORF">LSG31_06755</name>
</gene>
<sequence>MFRDIEIQNAEQLMNPLWIDVRSPDEFREATIPGAINVPLFDDEERAQIGTVYKQESQEAAKLLGLEIASKKLPALVRTIGSMQENGRDTIVFCWRGGMRSKTVATIMDLMDVSVYRLTGGYRAFRNHIAESLLTYERDEPVPRCVVLHGMTGVGKTMLLQQMHEEGWPVLDLEKLAGHKGSVFGAIGETDVRNQRMFEALLYEELKRLKGQPYMIIEAESKRIGRVMLPEFLVEAKALGLHIYLEAPLSIRVQRTLMQYPVNIDDMDDKVSFALKRIEKRVSPDLRHAWWCALQEQRYEDLIESLLRDYYDSRYQHAFEQYTGTIHYVDATDLEECKQSIREIIVATPASTIPNR</sequence>
<dbReference type="PANTHER" id="PTHR30401">
    <property type="entry name" value="TRNA 2-SELENOURIDINE SYNTHASE"/>
    <property type="match status" value="1"/>
</dbReference>
<dbReference type="SUPFAM" id="SSF52821">
    <property type="entry name" value="Rhodanese/Cell cycle control phosphatase"/>
    <property type="match status" value="1"/>
</dbReference>
<dbReference type="NCBIfam" id="NF008750">
    <property type="entry name" value="PRK11784.1-2"/>
    <property type="match status" value="1"/>
</dbReference>
<name>A0ABY4CNV2_9BACL</name>
<dbReference type="InterPro" id="IPR027417">
    <property type="entry name" value="P-loop_NTPase"/>
</dbReference>
<keyword evidence="4" id="KW-1185">Reference proteome</keyword>
<keyword evidence="1" id="KW-0711">Selenium</keyword>
<dbReference type="EC" id="2.5.1.-" evidence="3"/>
<protein>
    <submittedName>
        <fullName evidence="3">tRNA 2-selenouridine(34) synthase MnmH</fullName>
        <ecNumber evidence="3">2.5.1.-</ecNumber>
    </submittedName>
</protein>
<dbReference type="Gene3D" id="3.40.50.300">
    <property type="entry name" value="P-loop containing nucleotide triphosphate hydrolases"/>
    <property type="match status" value="1"/>
</dbReference>
<dbReference type="InterPro" id="IPR017582">
    <property type="entry name" value="SelU"/>
</dbReference>